<dbReference type="PANTHER" id="PTHR43695:SF1">
    <property type="entry name" value="RHAMNOGALACTURONAN ACETYLESTERASE"/>
    <property type="match status" value="1"/>
</dbReference>
<keyword evidence="3" id="KW-0732">Signal</keyword>
<evidence type="ECO:0000256" key="1">
    <source>
        <dbReference type="ARBA" id="ARBA00008668"/>
    </source>
</evidence>
<reference evidence="4" key="1">
    <citation type="journal article" date="2020" name="Stud. Mycol.">
        <title>101 Dothideomycetes genomes: a test case for predicting lifestyles and emergence of pathogens.</title>
        <authorList>
            <person name="Haridas S."/>
            <person name="Albert R."/>
            <person name="Binder M."/>
            <person name="Bloem J."/>
            <person name="Labutti K."/>
            <person name="Salamov A."/>
            <person name="Andreopoulos B."/>
            <person name="Baker S."/>
            <person name="Barry K."/>
            <person name="Bills G."/>
            <person name="Bluhm B."/>
            <person name="Cannon C."/>
            <person name="Castanera R."/>
            <person name="Culley D."/>
            <person name="Daum C."/>
            <person name="Ezra D."/>
            <person name="Gonzalez J."/>
            <person name="Henrissat B."/>
            <person name="Kuo A."/>
            <person name="Liang C."/>
            <person name="Lipzen A."/>
            <person name="Lutzoni F."/>
            <person name="Magnuson J."/>
            <person name="Mondo S."/>
            <person name="Nolan M."/>
            <person name="Ohm R."/>
            <person name="Pangilinan J."/>
            <person name="Park H.-J."/>
            <person name="Ramirez L."/>
            <person name="Alfaro M."/>
            <person name="Sun H."/>
            <person name="Tritt A."/>
            <person name="Yoshinaga Y."/>
            <person name="Zwiers L.-H."/>
            <person name="Turgeon B."/>
            <person name="Goodwin S."/>
            <person name="Spatafora J."/>
            <person name="Crous P."/>
            <person name="Grigoriev I."/>
        </authorList>
    </citation>
    <scope>NUCLEOTIDE SEQUENCE</scope>
    <source>
        <strain evidence="4">CBS 260.36</strain>
    </source>
</reference>
<dbReference type="SUPFAM" id="SSF52266">
    <property type="entry name" value="SGNH hydrolase"/>
    <property type="match status" value="1"/>
</dbReference>
<dbReference type="GO" id="GO:0016788">
    <property type="term" value="F:hydrolase activity, acting on ester bonds"/>
    <property type="evidence" value="ECO:0007669"/>
    <property type="project" value="InterPro"/>
</dbReference>
<comment type="caution">
    <text evidence="4">The sequence shown here is derived from an EMBL/GenBank/DDBJ whole genome shotgun (WGS) entry which is preliminary data.</text>
</comment>
<gene>
    <name evidence="4" type="ORF">K461DRAFT_326625</name>
</gene>
<comment type="similarity">
    <text evidence="1">Belongs to the 'GDSL' lipolytic enzyme family.</text>
</comment>
<keyword evidence="5" id="KW-1185">Reference proteome</keyword>
<evidence type="ECO:0000313" key="4">
    <source>
        <dbReference type="EMBL" id="KAF2154523.1"/>
    </source>
</evidence>
<feature type="chain" id="PRO_5040278365" evidence="3">
    <location>
        <begin position="18"/>
        <end position="265"/>
    </location>
</feature>
<sequence>MLAIASVLLALIAQSMGAPCPESVAATTTPIIYIAGDSTMAKGGGGAGTDGWGQYLGYSMNIPVVNKAIAGRSARSYAREGRFTDIANTVKQGDFVVIELGHNDGGSLTPTDNGRSDCPGSGTETCQTTYNGVKETVLTFPANLENAAKLIASKGATVIISSQTPSNPDESGKYVYTPSRFVAYAQLAANTTNSEYIDHGNYCAHAYESLASVTKVDALFPIDHTHTAPAGADLVAKAFVKALSCSSSSALKVHIKNVTIAGSCL</sequence>
<evidence type="ECO:0000313" key="5">
    <source>
        <dbReference type="Proteomes" id="UP000799439"/>
    </source>
</evidence>
<dbReference type="Gene3D" id="3.40.50.1110">
    <property type="entry name" value="SGNH hydrolase"/>
    <property type="match status" value="1"/>
</dbReference>
<dbReference type="InterPro" id="IPR001087">
    <property type="entry name" value="GDSL"/>
</dbReference>
<dbReference type="Proteomes" id="UP000799439">
    <property type="component" value="Unassembled WGS sequence"/>
</dbReference>
<dbReference type="Pfam" id="PF00657">
    <property type="entry name" value="Lipase_GDSL"/>
    <property type="match status" value="1"/>
</dbReference>
<keyword evidence="2" id="KW-0378">Hydrolase</keyword>
<dbReference type="EMBL" id="ML996083">
    <property type="protein sequence ID" value="KAF2154523.1"/>
    <property type="molecule type" value="Genomic_DNA"/>
</dbReference>
<name>A0A9P4J303_9PEZI</name>
<dbReference type="InterPro" id="IPR036514">
    <property type="entry name" value="SGNH_hydro_sf"/>
</dbReference>
<dbReference type="OrthoDB" id="2141316at2759"/>
<dbReference type="PANTHER" id="PTHR43695">
    <property type="entry name" value="PUTATIVE (AFU_ORTHOLOGUE AFUA_2G17250)-RELATED"/>
    <property type="match status" value="1"/>
</dbReference>
<proteinExistence type="inferred from homology"/>
<organism evidence="4 5">
    <name type="scientific">Myriangium duriaei CBS 260.36</name>
    <dbReference type="NCBI Taxonomy" id="1168546"/>
    <lineage>
        <taxon>Eukaryota</taxon>
        <taxon>Fungi</taxon>
        <taxon>Dikarya</taxon>
        <taxon>Ascomycota</taxon>
        <taxon>Pezizomycotina</taxon>
        <taxon>Dothideomycetes</taxon>
        <taxon>Dothideomycetidae</taxon>
        <taxon>Myriangiales</taxon>
        <taxon>Myriangiaceae</taxon>
        <taxon>Myriangium</taxon>
    </lineage>
</organism>
<accession>A0A9P4J303</accession>
<evidence type="ECO:0000256" key="2">
    <source>
        <dbReference type="ARBA" id="ARBA00022801"/>
    </source>
</evidence>
<evidence type="ECO:0000256" key="3">
    <source>
        <dbReference type="SAM" id="SignalP"/>
    </source>
</evidence>
<dbReference type="AlphaFoldDB" id="A0A9P4J303"/>
<dbReference type="InterPro" id="IPR037459">
    <property type="entry name" value="RhgT-like"/>
</dbReference>
<protein>
    <submittedName>
        <fullName evidence="4">Carbohydrate esterase family 12 protein</fullName>
    </submittedName>
</protein>
<feature type="signal peptide" evidence="3">
    <location>
        <begin position="1"/>
        <end position="17"/>
    </location>
</feature>